<dbReference type="EMBL" id="FXAT01000023">
    <property type="protein sequence ID" value="SMG61535.1"/>
    <property type="molecule type" value="Genomic_DNA"/>
</dbReference>
<proteinExistence type="predicted"/>
<accession>A0A1X7M604</accession>
<dbReference type="AlphaFoldDB" id="A0A1X7M604"/>
<keyword evidence="2" id="KW-1185">Reference proteome</keyword>
<protein>
    <submittedName>
        <fullName evidence="1">Uncharacterized protein</fullName>
    </submittedName>
</protein>
<name>A0A1X7M604_9BURK</name>
<dbReference type="RefSeq" id="WP_143809163.1">
    <property type="nucleotide sequence ID" value="NZ_FXAT01000023.1"/>
</dbReference>
<dbReference type="Proteomes" id="UP000193228">
    <property type="component" value="Unassembled WGS sequence"/>
</dbReference>
<gene>
    <name evidence="1" type="ORF">SAMN06265784_1236</name>
</gene>
<reference evidence="2" key="1">
    <citation type="submission" date="2017-04" db="EMBL/GenBank/DDBJ databases">
        <authorList>
            <person name="Varghese N."/>
            <person name="Submissions S."/>
        </authorList>
    </citation>
    <scope>NUCLEOTIDE SEQUENCE [LARGE SCALE GENOMIC DNA]</scope>
    <source>
        <strain evidence="2">LMG 29540</strain>
    </source>
</reference>
<organism evidence="1 2">
    <name type="scientific">Paraburkholderia susongensis</name>
    <dbReference type="NCBI Taxonomy" id="1515439"/>
    <lineage>
        <taxon>Bacteria</taxon>
        <taxon>Pseudomonadati</taxon>
        <taxon>Pseudomonadota</taxon>
        <taxon>Betaproteobacteria</taxon>
        <taxon>Burkholderiales</taxon>
        <taxon>Burkholderiaceae</taxon>
        <taxon>Paraburkholderia</taxon>
    </lineage>
</organism>
<evidence type="ECO:0000313" key="1">
    <source>
        <dbReference type="EMBL" id="SMG61535.1"/>
    </source>
</evidence>
<evidence type="ECO:0000313" key="2">
    <source>
        <dbReference type="Proteomes" id="UP000193228"/>
    </source>
</evidence>
<dbReference type="OrthoDB" id="9132780at2"/>
<sequence>MQTVDEMMEQAFFEGRDARSAEFKQGARDVLIARKEGSALPPIPFQMGTAQADAYLAGREEGGIIWSTMAEARMGIERSPDDEALTAFAAQAQRYRPLAVEVTQDLSALQALYGK</sequence>